<dbReference type="GO" id="GO:0005737">
    <property type="term" value="C:cytoplasm"/>
    <property type="evidence" value="ECO:0007669"/>
    <property type="project" value="UniProtKB-SubCell"/>
</dbReference>
<evidence type="ECO:0000256" key="11">
    <source>
        <dbReference type="ARBA" id="ARBA00031350"/>
    </source>
</evidence>
<keyword evidence="8" id="KW-0949">S-adenosyl-L-methionine</keyword>
<evidence type="ECO:0000256" key="3">
    <source>
        <dbReference type="ARBA" id="ARBA00011890"/>
    </source>
</evidence>
<name>A0A3N0E8K0_9ACTN</name>
<accession>A0A3N0E8K0</accession>
<dbReference type="PANTHER" id="PTHR11579:SF0">
    <property type="entry name" value="PROTEIN-L-ISOASPARTATE(D-ASPARTATE) O-METHYLTRANSFERASE"/>
    <property type="match status" value="1"/>
</dbReference>
<evidence type="ECO:0000256" key="6">
    <source>
        <dbReference type="ARBA" id="ARBA00022603"/>
    </source>
</evidence>
<dbReference type="EMBL" id="RJMB01000012">
    <property type="protein sequence ID" value="RNL84154.1"/>
    <property type="molecule type" value="Genomic_DNA"/>
</dbReference>
<dbReference type="GO" id="GO:0004719">
    <property type="term" value="F:protein-L-isoaspartate (D-aspartate) O-methyltransferase activity"/>
    <property type="evidence" value="ECO:0007669"/>
    <property type="project" value="UniProtKB-EC"/>
</dbReference>
<keyword evidence="6 12" id="KW-0489">Methyltransferase</keyword>
<comment type="caution">
    <text evidence="12">The sequence shown here is derived from an EMBL/GenBank/DDBJ whole genome shotgun (WGS) entry which is preliminary data.</text>
</comment>
<dbReference type="CDD" id="cd02440">
    <property type="entry name" value="AdoMet_MTases"/>
    <property type="match status" value="1"/>
</dbReference>
<dbReference type="SUPFAM" id="SSF53335">
    <property type="entry name" value="S-adenosyl-L-methionine-dependent methyltransferases"/>
    <property type="match status" value="1"/>
</dbReference>
<organism evidence="12 13">
    <name type="scientific">Halostreptopolyspora alba</name>
    <dbReference type="NCBI Taxonomy" id="2487137"/>
    <lineage>
        <taxon>Bacteria</taxon>
        <taxon>Bacillati</taxon>
        <taxon>Actinomycetota</taxon>
        <taxon>Actinomycetes</taxon>
        <taxon>Streptosporangiales</taxon>
        <taxon>Nocardiopsidaceae</taxon>
        <taxon>Halostreptopolyspora</taxon>
    </lineage>
</organism>
<dbReference type="Pfam" id="PF01135">
    <property type="entry name" value="PCMT"/>
    <property type="match status" value="1"/>
</dbReference>
<comment type="similarity">
    <text evidence="2">Belongs to the methyltransferase superfamily. L-isoaspartyl/D-aspartyl protein methyltransferase family.</text>
</comment>
<evidence type="ECO:0000256" key="10">
    <source>
        <dbReference type="ARBA" id="ARBA00031323"/>
    </source>
</evidence>
<evidence type="ECO:0000313" key="13">
    <source>
        <dbReference type="Proteomes" id="UP000269198"/>
    </source>
</evidence>
<keyword evidence="5" id="KW-0963">Cytoplasm</keyword>
<evidence type="ECO:0000313" key="12">
    <source>
        <dbReference type="EMBL" id="RNL84154.1"/>
    </source>
</evidence>
<evidence type="ECO:0000256" key="8">
    <source>
        <dbReference type="ARBA" id="ARBA00022691"/>
    </source>
</evidence>
<dbReference type="Proteomes" id="UP000269198">
    <property type="component" value="Unassembled WGS sequence"/>
</dbReference>
<dbReference type="AlphaFoldDB" id="A0A3N0E8K0"/>
<keyword evidence="13" id="KW-1185">Reference proteome</keyword>
<dbReference type="GO" id="GO:0032259">
    <property type="term" value="P:methylation"/>
    <property type="evidence" value="ECO:0007669"/>
    <property type="project" value="UniProtKB-KW"/>
</dbReference>
<keyword evidence="7 12" id="KW-0808">Transferase</keyword>
<dbReference type="RefSeq" id="WP_123201647.1">
    <property type="nucleotide sequence ID" value="NZ_RJMB01000012.1"/>
</dbReference>
<comment type="subcellular location">
    <subcellularLocation>
        <location evidence="1">Cytoplasm</location>
    </subcellularLocation>
</comment>
<protein>
    <recommendedName>
        <fullName evidence="4">Protein-L-isoaspartate O-methyltransferase</fullName>
        <ecNumber evidence="3">2.1.1.77</ecNumber>
    </recommendedName>
    <alternativeName>
        <fullName evidence="11">L-isoaspartyl protein carboxyl methyltransferase</fullName>
    </alternativeName>
    <alternativeName>
        <fullName evidence="9">Protein L-isoaspartyl methyltransferase</fullName>
    </alternativeName>
    <alternativeName>
        <fullName evidence="10">Protein-beta-aspartate methyltransferase</fullName>
    </alternativeName>
</protein>
<evidence type="ECO:0000256" key="7">
    <source>
        <dbReference type="ARBA" id="ARBA00022679"/>
    </source>
</evidence>
<dbReference type="InterPro" id="IPR000682">
    <property type="entry name" value="PCMT"/>
</dbReference>
<reference evidence="12 13" key="1">
    <citation type="submission" date="2018-11" db="EMBL/GenBank/DDBJ databases">
        <title>The genome draft of YIM 96095.</title>
        <authorList>
            <person name="Tang S.-K."/>
            <person name="Chunyu W.-X."/>
            <person name="Feng Y.-Z."/>
        </authorList>
    </citation>
    <scope>NUCLEOTIDE SEQUENCE [LARGE SCALE GENOMIC DNA]</scope>
    <source>
        <strain evidence="12 13">YIM 96095</strain>
    </source>
</reference>
<evidence type="ECO:0000256" key="1">
    <source>
        <dbReference type="ARBA" id="ARBA00004496"/>
    </source>
</evidence>
<evidence type="ECO:0000256" key="2">
    <source>
        <dbReference type="ARBA" id="ARBA00005369"/>
    </source>
</evidence>
<dbReference type="OrthoDB" id="4035289at2"/>
<gene>
    <name evidence="12" type="ORF">EFW17_13030</name>
</gene>
<dbReference type="PANTHER" id="PTHR11579">
    <property type="entry name" value="PROTEIN-L-ISOASPARTATE O-METHYLTRANSFERASE"/>
    <property type="match status" value="1"/>
</dbReference>
<dbReference type="InterPro" id="IPR029063">
    <property type="entry name" value="SAM-dependent_MTases_sf"/>
</dbReference>
<evidence type="ECO:0000256" key="5">
    <source>
        <dbReference type="ARBA" id="ARBA00022490"/>
    </source>
</evidence>
<sequence length="381" mass="40639">MTTTEEHQARLAEELPAAWRSVFHAVPRHVFLPGKIWVRGESDGQPIALDRRTAPDAWLEACYRDAPVAVQLDDGGPGGSGYVSSTASMPSVVATMLEAAELSEGQRVLEIGTGTGFNAALIARLVGAGNVTTVEIDADLAEGARAALAEAGCSSVATVVGDGENGYSPGGPYDRVIATAAVQRIPYPWVEQTRPGGRILTPFGTAFHSGALLHLHVADDGTASGRFGGDTAFMWVRGQRPSHGAVEDRVLAEHEYTETTTSLHPYEPVGDFDASFAIGLGVPGMRSTVVHDHDDPATGRFTVYLMDADSGSWASWRVTPERSGGYRVCQHGARALFDELSAAHTWWRRAGRPEHTRFGLTVTPDGQRIWIDEPGQVVSGG</sequence>
<evidence type="ECO:0000256" key="4">
    <source>
        <dbReference type="ARBA" id="ARBA00013346"/>
    </source>
</evidence>
<dbReference type="Gene3D" id="3.40.50.150">
    <property type="entry name" value="Vaccinia Virus protein VP39"/>
    <property type="match status" value="1"/>
</dbReference>
<proteinExistence type="inferred from homology"/>
<evidence type="ECO:0000256" key="9">
    <source>
        <dbReference type="ARBA" id="ARBA00030757"/>
    </source>
</evidence>
<dbReference type="EC" id="2.1.1.77" evidence="3"/>